<evidence type="ECO:0000313" key="2">
    <source>
        <dbReference type="EMBL" id="APX10394.1"/>
    </source>
</evidence>
<gene>
    <name evidence="2" type="ORF">BWR18_00780</name>
</gene>
<keyword evidence="1" id="KW-0732">Signal</keyword>
<reference evidence="2 3" key="1">
    <citation type="submission" date="2017-01" db="EMBL/GenBank/DDBJ databases">
        <title>Complete genome of Tateyamaria omphalii DOK1-4 isolated from seawater in Dokdo.</title>
        <authorList>
            <person name="Kim J.H."/>
            <person name="Chi W.-J."/>
        </authorList>
    </citation>
    <scope>NUCLEOTIDE SEQUENCE [LARGE SCALE GENOMIC DNA]</scope>
    <source>
        <strain evidence="2 3">DOK1-4</strain>
    </source>
</reference>
<protein>
    <recommendedName>
        <fullName evidence="4">Transferrin-binding protein B C-lobe/N-lobe beta barrel domain-containing protein</fullName>
    </recommendedName>
</protein>
<evidence type="ECO:0000313" key="3">
    <source>
        <dbReference type="Proteomes" id="UP000186336"/>
    </source>
</evidence>
<evidence type="ECO:0008006" key="4">
    <source>
        <dbReference type="Google" id="ProtNLM"/>
    </source>
</evidence>
<dbReference type="RefSeq" id="WP_076626242.1">
    <property type="nucleotide sequence ID" value="NZ_CP019312.1"/>
</dbReference>
<dbReference type="PROSITE" id="PS51257">
    <property type="entry name" value="PROKAR_LIPOPROTEIN"/>
    <property type="match status" value="1"/>
</dbReference>
<name>A0A1P8MQT7_9RHOB</name>
<evidence type="ECO:0000256" key="1">
    <source>
        <dbReference type="SAM" id="SignalP"/>
    </source>
</evidence>
<dbReference type="Proteomes" id="UP000186336">
    <property type="component" value="Chromosome"/>
</dbReference>
<feature type="signal peptide" evidence="1">
    <location>
        <begin position="1"/>
        <end position="19"/>
    </location>
</feature>
<dbReference type="KEGG" id="tom:BWR18_00780"/>
<dbReference type="OrthoDB" id="7853508at2"/>
<sequence>MGHKSLYGIVALTCACALAGCSGSSTGGFGGGSGSIPPGLTTDSRIVTLTANGNLPDVGIVGSIGNSFSKQSFLNGSGFAYQLGRVRGTDTFLGVAGILPNNQVGGAPTVATASYAGDYNLSYADSNSFETNVAGKITLNADFGQGTLIGQSGGLAVNGNITGQNIGGTASYRGVDAPLAGRIGNDRAVGAFAGHTNRKVLVGGFIAERPNQNP</sequence>
<dbReference type="EMBL" id="CP019312">
    <property type="protein sequence ID" value="APX10394.1"/>
    <property type="molecule type" value="Genomic_DNA"/>
</dbReference>
<proteinExistence type="predicted"/>
<organism evidence="2 3">
    <name type="scientific">Tateyamaria omphalii</name>
    <dbReference type="NCBI Taxonomy" id="299262"/>
    <lineage>
        <taxon>Bacteria</taxon>
        <taxon>Pseudomonadati</taxon>
        <taxon>Pseudomonadota</taxon>
        <taxon>Alphaproteobacteria</taxon>
        <taxon>Rhodobacterales</taxon>
        <taxon>Roseobacteraceae</taxon>
        <taxon>Tateyamaria</taxon>
    </lineage>
</organism>
<keyword evidence="3" id="KW-1185">Reference proteome</keyword>
<dbReference type="STRING" id="299262.BWR18_00780"/>
<accession>A0A1P8MQT7</accession>
<feature type="chain" id="PRO_5012614028" description="Transferrin-binding protein B C-lobe/N-lobe beta barrel domain-containing protein" evidence="1">
    <location>
        <begin position="20"/>
        <end position="214"/>
    </location>
</feature>
<dbReference type="AlphaFoldDB" id="A0A1P8MQT7"/>